<sequence>MRGNKFSSLENIFTNPSITPLGLIIFIIGFYLLPLANSQHLVSEPCLSRSESPSLSSSTTTKEKGRLPGKLRRRQQGGDGHGAEAIAMKTSSSMCESSTRCGIDDNMKARHRRVASPVATMKASHRQVVSSVTTRRQVTGELRHR</sequence>
<reference evidence="3" key="1">
    <citation type="submission" date="2022-07" db="EMBL/GenBank/DDBJ databases">
        <authorList>
            <person name="Macas J."/>
            <person name="Novak P."/>
            <person name="Neumann P."/>
        </authorList>
    </citation>
    <scope>NUCLEOTIDE SEQUENCE</scope>
</reference>
<evidence type="ECO:0000313" key="4">
    <source>
        <dbReference type="Proteomes" id="UP001152484"/>
    </source>
</evidence>
<keyword evidence="2" id="KW-0472">Membrane</keyword>
<feature type="region of interest" description="Disordered" evidence="1">
    <location>
        <begin position="44"/>
        <end position="91"/>
    </location>
</feature>
<accession>A0A9P1E4S5</accession>
<keyword evidence="2" id="KW-0812">Transmembrane</keyword>
<dbReference type="EMBL" id="CAMAPE010000010">
    <property type="protein sequence ID" value="CAH9078295.1"/>
    <property type="molecule type" value="Genomic_DNA"/>
</dbReference>
<evidence type="ECO:0000256" key="1">
    <source>
        <dbReference type="SAM" id="MobiDB-lite"/>
    </source>
</evidence>
<keyword evidence="2" id="KW-1133">Transmembrane helix</keyword>
<protein>
    <submittedName>
        <fullName evidence="3">Uncharacterized protein</fullName>
    </submittedName>
</protein>
<comment type="caution">
    <text evidence="3">The sequence shown here is derived from an EMBL/GenBank/DDBJ whole genome shotgun (WGS) entry which is preliminary data.</text>
</comment>
<organism evidence="3 4">
    <name type="scientific">Cuscuta europaea</name>
    <name type="common">European dodder</name>
    <dbReference type="NCBI Taxonomy" id="41803"/>
    <lineage>
        <taxon>Eukaryota</taxon>
        <taxon>Viridiplantae</taxon>
        <taxon>Streptophyta</taxon>
        <taxon>Embryophyta</taxon>
        <taxon>Tracheophyta</taxon>
        <taxon>Spermatophyta</taxon>
        <taxon>Magnoliopsida</taxon>
        <taxon>eudicotyledons</taxon>
        <taxon>Gunneridae</taxon>
        <taxon>Pentapetalae</taxon>
        <taxon>asterids</taxon>
        <taxon>lamiids</taxon>
        <taxon>Solanales</taxon>
        <taxon>Convolvulaceae</taxon>
        <taxon>Cuscuteae</taxon>
        <taxon>Cuscuta</taxon>
        <taxon>Cuscuta subgen. Cuscuta</taxon>
    </lineage>
</organism>
<dbReference type="AlphaFoldDB" id="A0A9P1E4S5"/>
<feature type="compositionally biased region" description="Low complexity" evidence="1">
    <location>
        <begin position="44"/>
        <end position="58"/>
    </location>
</feature>
<evidence type="ECO:0000256" key="2">
    <source>
        <dbReference type="SAM" id="Phobius"/>
    </source>
</evidence>
<name>A0A9P1E4S5_CUSEU</name>
<gene>
    <name evidence="3" type="ORF">CEURO_LOCUS6649</name>
</gene>
<feature type="transmembrane region" description="Helical" evidence="2">
    <location>
        <begin position="12"/>
        <end position="33"/>
    </location>
</feature>
<keyword evidence="4" id="KW-1185">Reference proteome</keyword>
<proteinExistence type="predicted"/>
<dbReference type="Proteomes" id="UP001152484">
    <property type="component" value="Unassembled WGS sequence"/>
</dbReference>
<evidence type="ECO:0000313" key="3">
    <source>
        <dbReference type="EMBL" id="CAH9078295.1"/>
    </source>
</evidence>